<dbReference type="EMBL" id="CP093033">
    <property type="protein sequence ID" value="UNF30022.1"/>
    <property type="molecule type" value="Genomic_DNA"/>
</dbReference>
<comment type="similarity">
    <text evidence="1">Belongs to the RelE toxin family.</text>
</comment>
<name>A0A5B9D3Q9_9HYPH</name>
<dbReference type="RefSeq" id="WP_120121236.1">
    <property type="nucleotide sequence ID" value="NZ_CP031844.2"/>
</dbReference>
<dbReference type="Proteomes" id="UP000829580">
    <property type="component" value="Chromosome"/>
</dbReference>
<dbReference type="Gene3D" id="3.30.2310.20">
    <property type="entry name" value="RelE-like"/>
    <property type="match status" value="1"/>
</dbReference>
<accession>A0A5B9D3Q9</accession>
<keyword evidence="2" id="KW-1277">Toxin-antitoxin system</keyword>
<dbReference type="AlphaFoldDB" id="A0A5B9D3Q9"/>
<reference evidence="3" key="2">
    <citation type="journal article" date="2020" name="Int. J. Syst. Evol. Microbiol.">
        <title>Bartonella kosoyi sp. nov. and Bartonella krasnovii sp. nov., two novel species closely related to the zoonotic Bartonella elizabethae, isolated from black rats and wild desert rodent-fleas.</title>
        <authorList>
            <person name="Gutierrez R."/>
            <person name="Shalit T."/>
            <person name="Markus B."/>
            <person name="Yuan C."/>
            <person name="Nachum-Biala Y."/>
            <person name="Elad D."/>
            <person name="Harrus S."/>
        </authorList>
    </citation>
    <scope>NUCLEOTIDE SEQUENCE</scope>
    <source>
        <strain evidence="3">OE 1-1</strain>
    </source>
</reference>
<organism evidence="3 5">
    <name type="scientific">Bartonella krasnovii</name>
    <dbReference type="NCBI Taxonomy" id="2267275"/>
    <lineage>
        <taxon>Bacteria</taxon>
        <taxon>Pseudomonadati</taxon>
        <taxon>Pseudomonadota</taxon>
        <taxon>Alphaproteobacteria</taxon>
        <taxon>Hyphomicrobiales</taxon>
        <taxon>Bartonellaceae</taxon>
        <taxon>Bartonella</taxon>
    </lineage>
</organism>
<dbReference type="Pfam" id="PF05016">
    <property type="entry name" value="ParE_toxin"/>
    <property type="match status" value="1"/>
</dbReference>
<evidence type="ECO:0000313" key="6">
    <source>
        <dbReference type="Proteomes" id="UP000829580"/>
    </source>
</evidence>
<sequence length="95" mass="11098">MLPVVWLSSARDDLRQILTYIARENPSAARRMKRFLETSVLPLAEHPYLYRQSERILGLREIIAHPNYLILYRVAANQIEIVAVVHARREFPTSL</sequence>
<dbReference type="PANTHER" id="PTHR33755">
    <property type="entry name" value="TOXIN PARE1-RELATED"/>
    <property type="match status" value="1"/>
</dbReference>
<dbReference type="Proteomes" id="UP000321311">
    <property type="component" value="Chromosome"/>
</dbReference>
<proteinExistence type="inferred from homology"/>
<evidence type="ECO:0000256" key="2">
    <source>
        <dbReference type="ARBA" id="ARBA00022649"/>
    </source>
</evidence>
<evidence type="ECO:0000256" key="1">
    <source>
        <dbReference type="ARBA" id="ARBA00006226"/>
    </source>
</evidence>
<gene>
    <name evidence="3" type="ORF">D1092_07665</name>
    <name evidence="4" type="ORF">MNL13_06920</name>
</gene>
<dbReference type="OrthoDB" id="595470at2"/>
<reference evidence="5" key="1">
    <citation type="submission" date="2019-07" db="EMBL/GenBank/DDBJ databases">
        <title>Bartonella kosoyii sp. nov. and Bartonella krasnovii sp. nov., two novel members of the Bartonella elizabethae complex sensu lato, isolated from black rats and wild desert rodent-fleas.</title>
        <authorList>
            <person name="Gutierrez R."/>
            <person name="Shalit T."/>
            <person name="Markus B."/>
            <person name="Yuan C."/>
            <person name="Nachum-Biala Y."/>
            <person name="Elad D."/>
            <person name="Harrus S."/>
        </authorList>
    </citation>
    <scope>NUCLEOTIDE SEQUENCE [LARGE SCALE GENOMIC DNA]</scope>
    <source>
        <strain evidence="5">OE 1-1</strain>
    </source>
</reference>
<dbReference type="InterPro" id="IPR035093">
    <property type="entry name" value="RelE/ParE_toxin_dom_sf"/>
</dbReference>
<reference evidence="4 6" key="3">
    <citation type="submission" date="2022-02" db="EMBL/GenBank/DDBJ databases">
        <title>Genomic structural plasticity of rodent-associated Bartonella in nature.</title>
        <authorList>
            <person name="Sousa K.C.M."/>
            <person name="Gutierrez R."/>
            <person name="Yahalomi D."/>
            <person name="Shalit T."/>
            <person name="Markus B."/>
            <person name="Nachum-Biala Y."/>
            <person name="Hawlena H."/>
            <person name="Marcos-Hadad E."/>
            <person name="Hazkani-Covo E."/>
            <person name="Neves H.R."/>
            <person name="Covo S."/>
            <person name="Harrus S."/>
        </authorList>
    </citation>
    <scope>NUCLEOTIDE SEQUENCE [LARGE SCALE GENOMIC DNA]</scope>
    <source>
        <strain evidence="4 6">B35_1_2</strain>
    </source>
</reference>
<evidence type="ECO:0000313" key="3">
    <source>
        <dbReference type="EMBL" id="QEE12811.1"/>
    </source>
</evidence>
<evidence type="ECO:0000313" key="5">
    <source>
        <dbReference type="Proteomes" id="UP000321311"/>
    </source>
</evidence>
<dbReference type="InterPro" id="IPR051803">
    <property type="entry name" value="TA_system_RelE-like_toxin"/>
</dbReference>
<dbReference type="KEGG" id="barn:D1092_07665"/>
<keyword evidence="6" id="KW-1185">Reference proteome</keyword>
<dbReference type="EMBL" id="CP031844">
    <property type="protein sequence ID" value="QEE12811.1"/>
    <property type="molecule type" value="Genomic_DNA"/>
</dbReference>
<evidence type="ECO:0000313" key="4">
    <source>
        <dbReference type="EMBL" id="UNF30022.1"/>
    </source>
</evidence>
<dbReference type="NCBIfam" id="TIGR02385">
    <property type="entry name" value="RelE_StbE"/>
    <property type="match status" value="1"/>
</dbReference>
<dbReference type="GeneID" id="71062002"/>
<dbReference type="InterPro" id="IPR007712">
    <property type="entry name" value="RelE/ParE_toxin"/>
</dbReference>
<protein>
    <submittedName>
        <fullName evidence="3">Type II toxin-antitoxin system RelE/ParE family toxin</fullName>
    </submittedName>
</protein>